<feature type="non-terminal residue" evidence="2">
    <location>
        <position position="1"/>
    </location>
</feature>
<keyword evidence="1" id="KW-0812">Transmembrane</keyword>
<name>A0A8J2H9X0_COTCN</name>
<accession>A0A8J2H9X0</accession>
<keyword evidence="1" id="KW-1133">Transmembrane helix</keyword>
<evidence type="ECO:0000313" key="2">
    <source>
        <dbReference type="EMBL" id="CAG5088102.1"/>
    </source>
</evidence>
<organism evidence="2 3">
    <name type="scientific">Cotesia congregata</name>
    <name type="common">Parasitoid wasp</name>
    <name type="synonym">Apanteles congregatus</name>
    <dbReference type="NCBI Taxonomy" id="51543"/>
    <lineage>
        <taxon>Eukaryota</taxon>
        <taxon>Metazoa</taxon>
        <taxon>Ecdysozoa</taxon>
        <taxon>Arthropoda</taxon>
        <taxon>Hexapoda</taxon>
        <taxon>Insecta</taxon>
        <taxon>Pterygota</taxon>
        <taxon>Neoptera</taxon>
        <taxon>Endopterygota</taxon>
        <taxon>Hymenoptera</taxon>
        <taxon>Apocrita</taxon>
        <taxon>Ichneumonoidea</taxon>
        <taxon>Braconidae</taxon>
        <taxon>Microgastrinae</taxon>
        <taxon>Cotesia</taxon>
    </lineage>
</organism>
<feature type="transmembrane region" description="Helical" evidence="1">
    <location>
        <begin position="55"/>
        <end position="74"/>
    </location>
</feature>
<evidence type="ECO:0000313" key="3">
    <source>
        <dbReference type="Proteomes" id="UP000786811"/>
    </source>
</evidence>
<feature type="transmembrane region" description="Helical" evidence="1">
    <location>
        <begin position="20"/>
        <end position="43"/>
    </location>
</feature>
<protein>
    <submittedName>
        <fullName evidence="2">Uncharacterized protein</fullName>
    </submittedName>
</protein>
<sequence>MQWNTRIYKQRRIKCSILSFYPQFRFFTFLYIYTNFFLLLFYLVCSTTSFDRVHFYLVVFFSISFPSQISRLHCTGNWEIKVNQQENIIPHKGTKLPKKNTVHGKKYPGK</sequence>
<evidence type="ECO:0000256" key="1">
    <source>
        <dbReference type="SAM" id="Phobius"/>
    </source>
</evidence>
<gene>
    <name evidence="2" type="ORF">HICCMSTLAB_LOCUS4712</name>
</gene>
<keyword evidence="3" id="KW-1185">Reference proteome</keyword>
<dbReference type="EMBL" id="CAJNRD030001119">
    <property type="protein sequence ID" value="CAG5088102.1"/>
    <property type="molecule type" value="Genomic_DNA"/>
</dbReference>
<dbReference type="Proteomes" id="UP000786811">
    <property type="component" value="Unassembled WGS sequence"/>
</dbReference>
<proteinExistence type="predicted"/>
<reference evidence="2" key="1">
    <citation type="submission" date="2021-04" db="EMBL/GenBank/DDBJ databases">
        <authorList>
            <person name="Chebbi M.A.C M."/>
        </authorList>
    </citation>
    <scope>NUCLEOTIDE SEQUENCE</scope>
</reference>
<dbReference type="AlphaFoldDB" id="A0A8J2H9X0"/>
<keyword evidence="1" id="KW-0472">Membrane</keyword>
<comment type="caution">
    <text evidence="2">The sequence shown here is derived from an EMBL/GenBank/DDBJ whole genome shotgun (WGS) entry which is preliminary data.</text>
</comment>